<protein>
    <submittedName>
        <fullName evidence="2">Uncharacterized protein</fullName>
    </submittedName>
</protein>
<keyword evidence="3" id="KW-1185">Reference proteome</keyword>
<feature type="compositionally biased region" description="Acidic residues" evidence="1">
    <location>
        <begin position="125"/>
        <end position="135"/>
    </location>
</feature>
<gene>
    <name evidence="2" type="ORF">DCS_03020</name>
</gene>
<evidence type="ECO:0000256" key="1">
    <source>
        <dbReference type="SAM" id="MobiDB-lite"/>
    </source>
</evidence>
<organism evidence="2 3">
    <name type="scientific">Drechmeria coniospora</name>
    <name type="common">Nematophagous fungus</name>
    <name type="synonym">Meria coniospora</name>
    <dbReference type="NCBI Taxonomy" id="98403"/>
    <lineage>
        <taxon>Eukaryota</taxon>
        <taxon>Fungi</taxon>
        <taxon>Dikarya</taxon>
        <taxon>Ascomycota</taxon>
        <taxon>Pezizomycotina</taxon>
        <taxon>Sordariomycetes</taxon>
        <taxon>Hypocreomycetidae</taxon>
        <taxon>Hypocreales</taxon>
        <taxon>Ophiocordycipitaceae</taxon>
        <taxon>Drechmeria</taxon>
    </lineage>
</organism>
<dbReference type="STRING" id="98403.A0A151GXP9"/>
<dbReference type="EMBL" id="LAYC01000001">
    <property type="protein sequence ID" value="KYK61876.1"/>
    <property type="molecule type" value="Genomic_DNA"/>
</dbReference>
<sequence length="257" mass="29009">MAAEQSSPFLSFKEVKSNGEAAYVTDTAHRLYWPLAGDFPATISVMKSRRGGLDEREPFCQPDGTWHDIASLPLTEPKVSSIEASIRDLDQWESDWVAWHENHETAEFVTYGDLDDEDRPYASEQNEDGSWEDDSDTEFLIRCCGQDRPLRTRGQKLQVTPSAGKDFVSIHDYVCAVHPWLMGLREDIIQAKIVTRPGPVVVPALASTTEWMVSAIVAPEHVVMTKDEWLEFHRPPRPMSAATRNMLQRAGARIDPQ</sequence>
<accession>A0A151GXP9</accession>
<proteinExistence type="predicted"/>
<dbReference type="AlphaFoldDB" id="A0A151GXP9"/>
<dbReference type="InParanoid" id="A0A151GXP9"/>
<comment type="caution">
    <text evidence="2">The sequence shown here is derived from an EMBL/GenBank/DDBJ whole genome shotgun (WGS) entry which is preliminary data.</text>
</comment>
<dbReference type="GeneID" id="63715663"/>
<dbReference type="Proteomes" id="UP000076580">
    <property type="component" value="Chromosome 01"/>
</dbReference>
<name>A0A151GXP9_DRECN</name>
<evidence type="ECO:0000313" key="3">
    <source>
        <dbReference type="Proteomes" id="UP000076580"/>
    </source>
</evidence>
<feature type="region of interest" description="Disordered" evidence="1">
    <location>
        <begin position="114"/>
        <end position="135"/>
    </location>
</feature>
<reference evidence="2 3" key="1">
    <citation type="journal article" date="2016" name="Sci. Rep.">
        <title>Insights into Adaptations to a Near-Obligate Nematode Endoparasitic Lifestyle from the Finished Genome of Drechmeria coniospora.</title>
        <authorList>
            <person name="Zhang L."/>
            <person name="Zhou Z."/>
            <person name="Guo Q."/>
            <person name="Fokkens L."/>
            <person name="Miskei M."/>
            <person name="Pocsi I."/>
            <person name="Zhang W."/>
            <person name="Chen M."/>
            <person name="Wang L."/>
            <person name="Sun Y."/>
            <person name="Donzelli B.G."/>
            <person name="Gibson D.M."/>
            <person name="Nelson D.R."/>
            <person name="Luo J.G."/>
            <person name="Rep M."/>
            <person name="Liu H."/>
            <person name="Yang S."/>
            <person name="Wang J."/>
            <person name="Krasnoff S.B."/>
            <person name="Xu Y."/>
            <person name="Molnar I."/>
            <person name="Lin M."/>
        </authorList>
    </citation>
    <scope>NUCLEOTIDE SEQUENCE [LARGE SCALE GENOMIC DNA]</scope>
    <source>
        <strain evidence="2 3">ARSEF 6962</strain>
    </source>
</reference>
<dbReference type="RefSeq" id="XP_040661228.1">
    <property type="nucleotide sequence ID" value="XM_040800345.1"/>
</dbReference>
<evidence type="ECO:0000313" key="2">
    <source>
        <dbReference type="EMBL" id="KYK61876.1"/>
    </source>
</evidence>